<organism evidence="1">
    <name type="scientific">uncultured Caudovirales phage</name>
    <dbReference type="NCBI Taxonomy" id="2100421"/>
    <lineage>
        <taxon>Viruses</taxon>
        <taxon>Duplodnaviria</taxon>
        <taxon>Heunggongvirae</taxon>
        <taxon>Uroviricota</taxon>
        <taxon>Caudoviricetes</taxon>
        <taxon>Peduoviridae</taxon>
        <taxon>Maltschvirus</taxon>
        <taxon>Maltschvirus maltsch</taxon>
    </lineage>
</organism>
<name>A0A6J5L4N5_9CAUD</name>
<reference evidence="1" key="1">
    <citation type="submission" date="2020-04" db="EMBL/GenBank/DDBJ databases">
        <authorList>
            <person name="Chiriac C."/>
            <person name="Salcher M."/>
            <person name="Ghai R."/>
            <person name="Kavagutti S V."/>
        </authorList>
    </citation>
    <scope>NUCLEOTIDE SEQUENCE</scope>
</reference>
<gene>
    <name evidence="1" type="ORF">UFOVP92_27</name>
</gene>
<protein>
    <submittedName>
        <fullName evidence="1">Uncharacterized protein</fullName>
    </submittedName>
</protein>
<dbReference type="EMBL" id="LR796211">
    <property type="protein sequence ID" value="CAB4127540.1"/>
    <property type="molecule type" value="Genomic_DNA"/>
</dbReference>
<evidence type="ECO:0000313" key="1">
    <source>
        <dbReference type="EMBL" id="CAB4127540.1"/>
    </source>
</evidence>
<sequence>MNELEEKLQCVMIDAGAQIGDLIRCIIEAEVNAQLSKIQQLQAVLNGTSCCGDATPAA</sequence>
<proteinExistence type="predicted"/>
<accession>A0A6J5L4N5</accession>